<dbReference type="AlphaFoldDB" id="A0A9N9RNN8"/>
<dbReference type="InterPro" id="IPR032104">
    <property type="entry name" value="Spaetzle"/>
</dbReference>
<evidence type="ECO:0000313" key="8">
    <source>
        <dbReference type="Proteomes" id="UP001153620"/>
    </source>
</evidence>
<dbReference type="PANTHER" id="PTHR23199:SF16">
    <property type="entry name" value="PROTEIN SPAETZLE 5"/>
    <property type="match status" value="1"/>
</dbReference>
<keyword evidence="8" id="KW-1185">Reference proteome</keyword>
<evidence type="ECO:0000256" key="1">
    <source>
        <dbReference type="ARBA" id="ARBA00011748"/>
    </source>
</evidence>
<keyword evidence="2 5" id="KW-0732">Signal</keyword>
<dbReference type="InterPro" id="IPR052444">
    <property type="entry name" value="Spz/Toll_ligand-like"/>
</dbReference>
<evidence type="ECO:0000256" key="2">
    <source>
        <dbReference type="ARBA" id="ARBA00022729"/>
    </source>
</evidence>
<feature type="signal peptide" evidence="5">
    <location>
        <begin position="1"/>
        <end position="23"/>
    </location>
</feature>
<evidence type="ECO:0000256" key="4">
    <source>
        <dbReference type="ARBA" id="ARBA00023180"/>
    </source>
</evidence>
<keyword evidence="4" id="KW-0325">Glycoprotein</keyword>
<dbReference type="GO" id="GO:0021556">
    <property type="term" value="P:central nervous system formation"/>
    <property type="evidence" value="ECO:0007669"/>
    <property type="project" value="TreeGrafter"/>
</dbReference>
<evidence type="ECO:0000259" key="6">
    <source>
        <dbReference type="Pfam" id="PF16077"/>
    </source>
</evidence>
<evidence type="ECO:0000256" key="5">
    <source>
        <dbReference type="SAM" id="SignalP"/>
    </source>
</evidence>
<proteinExistence type="predicted"/>
<protein>
    <recommendedName>
        <fullName evidence="6">Spaetzle domain-containing protein</fullName>
    </recommendedName>
</protein>
<organism evidence="7 8">
    <name type="scientific">Chironomus riparius</name>
    <dbReference type="NCBI Taxonomy" id="315576"/>
    <lineage>
        <taxon>Eukaryota</taxon>
        <taxon>Metazoa</taxon>
        <taxon>Ecdysozoa</taxon>
        <taxon>Arthropoda</taxon>
        <taxon>Hexapoda</taxon>
        <taxon>Insecta</taxon>
        <taxon>Pterygota</taxon>
        <taxon>Neoptera</taxon>
        <taxon>Endopterygota</taxon>
        <taxon>Diptera</taxon>
        <taxon>Nematocera</taxon>
        <taxon>Chironomoidea</taxon>
        <taxon>Chironomidae</taxon>
        <taxon>Chironominae</taxon>
        <taxon>Chironomus</taxon>
    </lineage>
</organism>
<dbReference type="Gene3D" id="2.10.90.10">
    <property type="entry name" value="Cystine-knot cytokines"/>
    <property type="match status" value="1"/>
</dbReference>
<dbReference type="GO" id="GO:0005121">
    <property type="term" value="F:Toll binding"/>
    <property type="evidence" value="ECO:0007669"/>
    <property type="project" value="TreeGrafter"/>
</dbReference>
<evidence type="ECO:0000313" key="7">
    <source>
        <dbReference type="EMBL" id="CAG9800336.1"/>
    </source>
</evidence>
<dbReference type="EMBL" id="OU895877">
    <property type="protein sequence ID" value="CAG9800336.1"/>
    <property type="molecule type" value="Genomic_DNA"/>
</dbReference>
<dbReference type="GO" id="GO:0045087">
    <property type="term" value="P:innate immune response"/>
    <property type="evidence" value="ECO:0007669"/>
    <property type="project" value="TreeGrafter"/>
</dbReference>
<dbReference type="FunFam" id="2.10.90.10:FF:000018">
    <property type="entry name" value="Spatzle 4"/>
    <property type="match status" value="1"/>
</dbReference>
<feature type="chain" id="PRO_5040288895" description="Spaetzle domain-containing protein" evidence="5">
    <location>
        <begin position="24"/>
        <end position="327"/>
    </location>
</feature>
<dbReference type="GO" id="GO:0005615">
    <property type="term" value="C:extracellular space"/>
    <property type="evidence" value="ECO:0007669"/>
    <property type="project" value="UniProtKB-ARBA"/>
</dbReference>
<dbReference type="GO" id="GO:0008083">
    <property type="term" value="F:growth factor activity"/>
    <property type="evidence" value="ECO:0007669"/>
    <property type="project" value="TreeGrafter"/>
</dbReference>
<dbReference type="Proteomes" id="UP001153620">
    <property type="component" value="Chromosome 1"/>
</dbReference>
<dbReference type="OrthoDB" id="7933576at2759"/>
<evidence type="ECO:0000256" key="3">
    <source>
        <dbReference type="ARBA" id="ARBA00023157"/>
    </source>
</evidence>
<dbReference type="Pfam" id="PF16077">
    <property type="entry name" value="Spaetzle"/>
    <property type="match status" value="1"/>
</dbReference>
<reference evidence="7" key="2">
    <citation type="submission" date="2022-10" db="EMBL/GenBank/DDBJ databases">
        <authorList>
            <consortium name="ENA_rothamsted_submissions"/>
            <consortium name="culmorum"/>
            <person name="King R."/>
        </authorList>
    </citation>
    <scope>NUCLEOTIDE SEQUENCE</scope>
</reference>
<name>A0A9N9RNN8_9DIPT</name>
<dbReference type="InterPro" id="IPR029034">
    <property type="entry name" value="Cystine-knot_cytokine"/>
</dbReference>
<comment type="subunit">
    <text evidence="1">Homodimer; disulfide-linked.</text>
</comment>
<sequence length="327" mass="37154">MEITKILQVAVLLFMLIDEFSIASSSSCGDYGQEPCIYLPAKPGHTPPCASKGSTFCEQIEGYPENLIKKLLKQYAAKDILADETKIDFNAKKESFSKKYNIPAYGHDAGHASGGPFDNYANFYDSPVNNHHDYNNYKNHHGYRGGYKDGNGYHYPRPAHSSSTFFQIKPSISYSFSQPQYYQRPSRQKRSVLNETASEVKQLSFNRFLNVVQSGRRSKRQTSSNREQLCEVKLNYINPQAAVNVRTGNWMYIVNNVEAGTQLVRTETCLSEKCSNLCQLPNGYNSKCEQKYVQKRLVTLDPQGEKLFTDTFWFPSCCVCTLSNFTE</sequence>
<keyword evidence="3" id="KW-1015">Disulfide bond</keyword>
<gene>
    <name evidence="7" type="ORF">CHIRRI_LOCUS3281</name>
</gene>
<dbReference type="PANTHER" id="PTHR23199">
    <property type="entry name" value="NEUROTROPHIN 1-RELATED"/>
    <property type="match status" value="1"/>
</dbReference>
<accession>A0A9N9RNN8</accession>
<feature type="domain" description="Spaetzle" evidence="6">
    <location>
        <begin position="228"/>
        <end position="321"/>
    </location>
</feature>
<dbReference type="SUPFAM" id="SSF57501">
    <property type="entry name" value="Cystine-knot cytokines"/>
    <property type="match status" value="1"/>
</dbReference>
<reference evidence="7" key="1">
    <citation type="submission" date="2022-01" db="EMBL/GenBank/DDBJ databases">
        <authorList>
            <person name="King R."/>
        </authorList>
    </citation>
    <scope>NUCLEOTIDE SEQUENCE</scope>
</reference>